<organism evidence="8 9">
    <name type="scientific">Roseiterribacter gracilis</name>
    <dbReference type="NCBI Taxonomy" id="2812848"/>
    <lineage>
        <taxon>Bacteria</taxon>
        <taxon>Pseudomonadati</taxon>
        <taxon>Pseudomonadota</taxon>
        <taxon>Alphaproteobacteria</taxon>
        <taxon>Rhodospirillales</taxon>
        <taxon>Roseiterribacteraceae</taxon>
        <taxon>Roseiterribacter</taxon>
    </lineage>
</organism>
<dbReference type="Gene3D" id="3.10.20.30">
    <property type="match status" value="1"/>
</dbReference>
<dbReference type="RefSeq" id="WP_420242856.1">
    <property type="nucleotide sequence ID" value="NZ_BOPV01000001.1"/>
</dbReference>
<keyword evidence="3" id="KW-0479">Metal-binding</keyword>
<comment type="cofactor">
    <cofactor evidence="6">
        <name>[2Fe-2S] cluster</name>
        <dbReference type="ChEBI" id="CHEBI:190135"/>
    </cofactor>
</comment>
<dbReference type="InterPro" id="IPR036010">
    <property type="entry name" value="2Fe-2S_ferredoxin-like_sf"/>
</dbReference>
<evidence type="ECO:0000256" key="5">
    <source>
        <dbReference type="ARBA" id="ARBA00023014"/>
    </source>
</evidence>
<dbReference type="AlphaFoldDB" id="A0A8S8X8F8"/>
<comment type="similarity">
    <text evidence="1">Belongs to the adrenodoxin/putidaredoxin family.</text>
</comment>
<dbReference type="PRINTS" id="PR00355">
    <property type="entry name" value="ADRENODOXIN"/>
</dbReference>
<dbReference type="Pfam" id="PF00111">
    <property type="entry name" value="Fer2"/>
    <property type="match status" value="1"/>
</dbReference>
<dbReference type="InterPro" id="IPR012675">
    <property type="entry name" value="Beta-grasp_dom_sf"/>
</dbReference>
<reference evidence="8" key="1">
    <citation type="submission" date="2021-02" db="EMBL/GenBank/DDBJ databases">
        <title>Genome sequence of Rhodospirillales sp. strain TMPK1 isolated from soil.</title>
        <authorList>
            <person name="Nakai R."/>
            <person name="Kusada H."/>
            <person name="Tamaki H."/>
        </authorList>
    </citation>
    <scope>NUCLEOTIDE SEQUENCE</scope>
    <source>
        <strain evidence="8">TMPK1</strain>
    </source>
</reference>
<gene>
    <name evidence="8" type="ORF">TMPK1_19800</name>
</gene>
<dbReference type="CDD" id="cd00207">
    <property type="entry name" value="fer2"/>
    <property type="match status" value="1"/>
</dbReference>
<evidence type="ECO:0000256" key="3">
    <source>
        <dbReference type="ARBA" id="ARBA00022723"/>
    </source>
</evidence>
<dbReference type="GO" id="GO:0046872">
    <property type="term" value="F:metal ion binding"/>
    <property type="evidence" value="ECO:0007669"/>
    <property type="project" value="UniProtKB-KW"/>
</dbReference>
<feature type="domain" description="2Fe-2S ferredoxin-type" evidence="7">
    <location>
        <begin position="1"/>
        <end position="103"/>
    </location>
</feature>
<evidence type="ECO:0000256" key="2">
    <source>
        <dbReference type="ARBA" id="ARBA00022714"/>
    </source>
</evidence>
<dbReference type="EMBL" id="BOPV01000001">
    <property type="protein sequence ID" value="GIL39743.1"/>
    <property type="molecule type" value="Genomic_DNA"/>
</dbReference>
<evidence type="ECO:0000256" key="4">
    <source>
        <dbReference type="ARBA" id="ARBA00023004"/>
    </source>
</evidence>
<dbReference type="PANTHER" id="PTHR23426">
    <property type="entry name" value="FERREDOXIN/ADRENODOXIN"/>
    <property type="match status" value="1"/>
</dbReference>
<dbReference type="PROSITE" id="PS51085">
    <property type="entry name" value="2FE2S_FER_2"/>
    <property type="match status" value="1"/>
</dbReference>
<evidence type="ECO:0000256" key="6">
    <source>
        <dbReference type="ARBA" id="ARBA00034078"/>
    </source>
</evidence>
<dbReference type="PANTHER" id="PTHR23426:SF65">
    <property type="entry name" value="FERREDOXIN-2, MITOCHONDRIAL"/>
    <property type="match status" value="1"/>
</dbReference>
<name>A0A8S8X8F8_9PROT</name>
<accession>A0A8S8X8F8</accession>
<dbReference type="Proteomes" id="UP000681075">
    <property type="component" value="Unassembled WGS sequence"/>
</dbReference>
<dbReference type="GO" id="GO:0009055">
    <property type="term" value="F:electron transfer activity"/>
    <property type="evidence" value="ECO:0007669"/>
    <property type="project" value="TreeGrafter"/>
</dbReference>
<dbReference type="InterPro" id="IPR001041">
    <property type="entry name" value="2Fe-2S_ferredoxin-type"/>
</dbReference>
<dbReference type="GO" id="GO:0140647">
    <property type="term" value="P:P450-containing electron transport chain"/>
    <property type="evidence" value="ECO:0007669"/>
    <property type="project" value="InterPro"/>
</dbReference>
<keyword evidence="4" id="KW-0408">Iron</keyword>
<protein>
    <submittedName>
        <fullName evidence="8">Peptide ABC transporter substrate-binding protein</fullName>
    </submittedName>
</protein>
<dbReference type="GO" id="GO:0005829">
    <property type="term" value="C:cytosol"/>
    <property type="evidence" value="ECO:0007669"/>
    <property type="project" value="TreeGrafter"/>
</dbReference>
<evidence type="ECO:0000259" key="7">
    <source>
        <dbReference type="PROSITE" id="PS51085"/>
    </source>
</evidence>
<proteinExistence type="inferred from homology"/>
<comment type="caution">
    <text evidence="8">The sequence shown here is derived from an EMBL/GenBank/DDBJ whole genome shotgun (WGS) entry which is preliminary data.</text>
</comment>
<dbReference type="InterPro" id="IPR001055">
    <property type="entry name" value="Adrenodoxin-like"/>
</dbReference>
<dbReference type="SUPFAM" id="SSF54292">
    <property type="entry name" value="2Fe-2S ferredoxin-like"/>
    <property type="match status" value="1"/>
</dbReference>
<evidence type="ECO:0000256" key="1">
    <source>
        <dbReference type="ARBA" id="ARBA00010914"/>
    </source>
</evidence>
<evidence type="ECO:0000313" key="9">
    <source>
        <dbReference type="Proteomes" id="UP000681075"/>
    </source>
</evidence>
<evidence type="ECO:0000313" key="8">
    <source>
        <dbReference type="EMBL" id="GIL39743.1"/>
    </source>
</evidence>
<keyword evidence="9" id="KW-1185">Reference proteome</keyword>
<keyword evidence="2" id="KW-0001">2Fe-2S</keyword>
<sequence>MSFIFVEDAAGTEHRLDAVEGWRVMEIVRDHGLMDGMCGGACECATCHVEVEASWLDRLPPRSDDEEAALDTVPDVGARSRLACQILYSDALAGLRLKLVPPDA</sequence>
<keyword evidence="5" id="KW-0411">Iron-sulfur</keyword>
<dbReference type="GO" id="GO:0051537">
    <property type="term" value="F:2 iron, 2 sulfur cluster binding"/>
    <property type="evidence" value="ECO:0007669"/>
    <property type="project" value="UniProtKB-KW"/>
</dbReference>